<reference evidence="1" key="2">
    <citation type="journal article" date="2015" name="Fish Shellfish Immunol.">
        <title>Early steps in the European eel (Anguilla anguilla)-Vibrio vulnificus interaction in the gills: Role of the RtxA13 toxin.</title>
        <authorList>
            <person name="Callol A."/>
            <person name="Pajuelo D."/>
            <person name="Ebbesson L."/>
            <person name="Teles M."/>
            <person name="MacKenzie S."/>
            <person name="Amaro C."/>
        </authorList>
    </citation>
    <scope>NUCLEOTIDE SEQUENCE</scope>
</reference>
<protein>
    <submittedName>
        <fullName evidence="1">Uncharacterized protein</fullName>
    </submittedName>
</protein>
<dbReference type="EMBL" id="GBXM01041022">
    <property type="protein sequence ID" value="JAH67555.1"/>
    <property type="molecule type" value="Transcribed_RNA"/>
</dbReference>
<dbReference type="AlphaFoldDB" id="A0A0E9UQS3"/>
<organism evidence="1">
    <name type="scientific">Anguilla anguilla</name>
    <name type="common">European freshwater eel</name>
    <name type="synonym">Muraena anguilla</name>
    <dbReference type="NCBI Taxonomy" id="7936"/>
    <lineage>
        <taxon>Eukaryota</taxon>
        <taxon>Metazoa</taxon>
        <taxon>Chordata</taxon>
        <taxon>Craniata</taxon>
        <taxon>Vertebrata</taxon>
        <taxon>Euteleostomi</taxon>
        <taxon>Actinopterygii</taxon>
        <taxon>Neopterygii</taxon>
        <taxon>Teleostei</taxon>
        <taxon>Anguilliformes</taxon>
        <taxon>Anguillidae</taxon>
        <taxon>Anguilla</taxon>
    </lineage>
</organism>
<name>A0A0E9UQS3_ANGAN</name>
<sequence>MGTDQHNCKMYPIANFSMASV</sequence>
<accession>A0A0E9UQS3</accession>
<proteinExistence type="predicted"/>
<evidence type="ECO:0000313" key="1">
    <source>
        <dbReference type="EMBL" id="JAH67555.1"/>
    </source>
</evidence>
<reference evidence="1" key="1">
    <citation type="submission" date="2014-11" db="EMBL/GenBank/DDBJ databases">
        <authorList>
            <person name="Amaro Gonzalez C."/>
        </authorList>
    </citation>
    <scope>NUCLEOTIDE SEQUENCE</scope>
</reference>